<comment type="caution">
    <text evidence="5">The sequence shown here is derived from an EMBL/GenBank/DDBJ whole genome shotgun (WGS) entry which is preliminary data.</text>
</comment>
<dbReference type="STRING" id="46503.ERS852463_00296"/>
<dbReference type="Proteomes" id="UP000482671">
    <property type="component" value="Unassembled WGS sequence"/>
</dbReference>
<dbReference type="SMART" id="SM00028">
    <property type="entry name" value="TPR"/>
    <property type="match status" value="6"/>
</dbReference>
<dbReference type="RefSeq" id="WP_005638999.1">
    <property type="nucleotide sequence ID" value="NZ_BAABYG010000001.1"/>
</dbReference>
<dbReference type="Proteomes" id="UP001055114">
    <property type="component" value="Unassembled WGS sequence"/>
</dbReference>
<dbReference type="PANTHER" id="PTHR44186">
    <property type="match status" value="1"/>
</dbReference>
<evidence type="ECO:0000313" key="4">
    <source>
        <dbReference type="EMBL" id="GKH72174.1"/>
    </source>
</evidence>
<evidence type="ECO:0000313" key="6">
    <source>
        <dbReference type="EMBL" id="MTV02864.1"/>
    </source>
</evidence>
<sequence length="480" mass="56043">MKKKDISRLLQRYLTGHQEGKDAYFDADEIDELLDSFEESDDYTYYDEVLALGLRLHPGNPDLQIRQCKSYVYNEDYDSALALIESIAETDNQDLDMLRLECYVMQDSYDKVIGHVEKLIANKCEYLETLFEYIAPILGDVEMTKEAHDFINRGLMLFPDNLILKDELCYNLEIEGDIKRAIEVCNELIDKNPYSNDYWFTLGRLYSISGDYEKAIEAFDFALTCDDSNEELKILKAYCLYMNENYEKAIEVYNDIATTDDIHIRITPLLAECYIKLENYEKAYVLLKELLRQNRQLKDSSIYINYIRCCVETGRDKEASDALMQASRLFPKNIRILSLLALTYLENGDEHKAMEATERLFTALDQVEDKQQEDFESLYRAGQYLFMKGDIDKALQYYKKVLEGSPEMPYMHLHMAMAYLAKGDMKHFGEHYRQTSPEELLDYLKNAGLSYEGIIERIGSKHIPPEDLVKEFLKNKDNNN</sequence>
<protein>
    <submittedName>
        <fullName evidence="4">N-acetyl-glucosamine transferase</fullName>
    </submittedName>
    <submittedName>
        <fullName evidence="5">Tetratricopeptide repeat protein</fullName>
    </submittedName>
</protein>
<keyword evidence="1" id="KW-0677">Repeat</keyword>
<dbReference type="GeneID" id="49202433"/>
<dbReference type="OrthoDB" id="9803982at2"/>
<dbReference type="EMBL" id="QSII01000006">
    <property type="protein sequence ID" value="RHC88095.1"/>
    <property type="molecule type" value="Genomic_DNA"/>
</dbReference>
<dbReference type="GO" id="GO:0016740">
    <property type="term" value="F:transferase activity"/>
    <property type="evidence" value="ECO:0007669"/>
    <property type="project" value="UniProtKB-KW"/>
</dbReference>
<evidence type="ECO:0000313" key="10">
    <source>
        <dbReference type="Proteomes" id="UP000482671"/>
    </source>
</evidence>
<keyword evidence="2 3" id="KW-0802">TPR repeat</keyword>
<keyword evidence="4" id="KW-0808">Transferase</keyword>
<evidence type="ECO:0000313" key="7">
    <source>
        <dbReference type="EMBL" id="RHC88095.1"/>
    </source>
</evidence>
<feature type="repeat" description="TPR" evidence="3">
    <location>
        <begin position="196"/>
        <end position="229"/>
    </location>
</feature>
<dbReference type="InterPro" id="IPR019734">
    <property type="entry name" value="TPR_rpt"/>
</dbReference>
<dbReference type="Pfam" id="PF14559">
    <property type="entry name" value="TPR_19"/>
    <property type="match status" value="1"/>
</dbReference>
<evidence type="ECO:0000313" key="5">
    <source>
        <dbReference type="EMBL" id="MTU69119.1"/>
    </source>
</evidence>
<dbReference type="Proteomes" id="UP000286260">
    <property type="component" value="Unassembled WGS sequence"/>
</dbReference>
<reference evidence="9 10" key="2">
    <citation type="journal article" date="2019" name="Nat. Med.">
        <title>A library of human gut bacterial isolates paired with longitudinal multiomics data enables mechanistic microbiome research.</title>
        <authorList>
            <person name="Poyet M."/>
            <person name="Groussin M."/>
            <person name="Gibbons S.M."/>
            <person name="Avila-Pacheco J."/>
            <person name="Jiang X."/>
            <person name="Kearney S.M."/>
            <person name="Perrotta A.R."/>
            <person name="Berdy B."/>
            <person name="Zhao S."/>
            <person name="Lieberman T.D."/>
            <person name="Swanson P.K."/>
            <person name="Smith M."/>
            <person name="Roesemann S."/>
            <person name="Alexander J.E."/>
            <person name="Rich S.A."/>
            <person name="Livny J."/>
            <person name="Vlamakis H."/>
            <person name="Clish C."/>
            <person name="Bullock K."/>
            <person name="Deik A."/>
            <person name="Scott J."/>
            <person name="Pierce K.A."/>
            <person name="Xavier R.J."/>
            <person name="Alm E.J."/>
        </authorList>
    </citation>
    <scope>NUCLEOTIDE SEQUENCE [LARGE SCALE GENOMIC DNA]</scope>
    <source>
        <strain evidence="6 10">BIOML-A11</strain>
        <strain evidence="5 9">BIOML-A16</strain>
    </source>
</reference>
<evidence type="ECO:0000256" key="3">
    <source>
        <dbReference type="PROSITE-ProRule" id="PRU00339"/>
    </source>
</evidence>
<evidence type="ECO:0000313" key="9">
    <source>
        <dbReference type="Proteomes" id="UP000448908"/>
    </source>
</evidence>
<evidence type="ECO:0000256" key="1">
    <source>
        <dbReference type="ARBA" id="ARBA00022737"/>
    </source>
</evidence>
<evidence type="ECO:0000313" key="8">
    <source>
        <dbReference type="Proteomes" id="UP000286260"/>
    </source>
</evidence>
<dbReference type="SUPFAM" id="SSF48452">
    <property type="entry name" value="TPR-like"/>
    <property type="match status" value="1"/>
</dbReference>
<accession>A0A351DY39</accession>
<dbReference type="AlphaFoldDB" id="A0A351DY39"/>
<name>A0A351DY39_9BACT</name>
<dbReference type="Pfam" id="PF12895">
    <property type="entry name" value="ANAPC3"/>
    <property type="match status" value="1"/>
</dbReference>
<dbReference type="EMBL" id="WNDA01000010">
    <property type="protein sequence ID" value="MTU69119.1"/>
    <property type="molecule type" value="Genomic_DNA"/>
</dbReference>
<dbReference type="Gene3D" id="1.25.40.10">
    <property type="entry name" value="Tetratricopeptide repeat domain"/>
    <property type="match status" value="2"/>
</dbReference>
<dbReference type="EMBL" id="WNDD01000016">
    <property type="protein sequence ID" value="MTV02864.1"/>
    <property type="molecule type" value="Genomic_DNA"/>
</dbReference>
<reference evidence="7 8" key="1">
    <citation type="submission" date="2018-08" db="EMBL/GenBank/DDBJ databases">
        <title>A genome reference for cultivated species of the human gut microbiota.</title>
        <authorList>
            <person name="Zou Y."/>
            <person name="Xue W."/>
            <person name="Luo G."/>
        </authorList>
    </citation>
    <scope>NUCLEOTIDE SEQUENCE [LARGE SCALE GENOMIC DNA]</scope>
    <source>
        <strain evidence="7 8">AM34-17</strain>
    </source>
</reference>
<feature type="repeat" description="TPR" evidence="3">
    <location>
        <begin position="375"/>
        <end position="408"/>
    </location>
</feature>
<evidence type="ECO:0000256" key="2">
    <source>
        <dbReference type="ARBA" id="ARBA00022803"/>
    </source>
</evidence>
<dbReference type="InterPro" id="IPR011990">
    <property type="entry name" value="TPR-like_helical_dom_sf"/>
</dbReference>
<dbReference type="PROSITE" id="PS50005">
    <property type="entry name" value="TPR"/>
    <property type="match status" value="2"/>
</dbReference>
<proteinExistence type="predicted"/>
<dbReference type="EMBL" id="BQNZ01000001">
    <property type="protein sequence ID" value="GKH72174.1"/>
    <property type="molecule type" value="Genomic_DNA"/>
</dbReference>
<organism evidence="5 9">
    <name type="scientific">Parabacteroides merdae</name>
    <dbReference type="NCBI Taxonomy" id="46503"/>
    <lineage>
        <taxon>Bacteria</taxon>
        <taxon>Pseudomonadati</taxon>
        <taxon>Bacteroidota</taxon>
        <taxon>Bacteroidia</taxon>
        <taxon>Bacteroidales</taxon>
        <taxon>Tannerellaceae</taxon>
        <taxon>Parabacteroides</taxon>
    </lineage>
</organism>
<reference evidence="4" key="3">
    <citation type="submission" date="2022-01" db="EMBL/GenBank/DDBJ databases">
        <title>Novel bile acid biosynthetic pathways are enriched in the microbiome of centenarians.</title>
        <authorList>
            <person name="Sato Y."/>
            <person name="Atarashi K."/>
            <person name="Plichta R.D."/>
            <person name="Arai Y."/>
            <person name="Sasajima S."/>
            <person name="Kearney M.S."/>
            <person name="Suda W."/>
            <person name="Takeshita K."/>
            <person name="Sasaki T."/>
            <person name="Okamoto S."/>
            <person name="Skelly N.A."/>
            <person name="Okamura Y."/>
            <person name="Vlamakis H."/>
            <person name="Li Y."/>
            <person name="Tanoue T."/>
            <person name="Takei H."/>
            <person name="Nittono H."/>
            <person name="Narushima S."/>
            <person name="Irie J."/>
            <person name="Itoh H."/>
            <person name="Moriya K."/>
            <person name="Sugiura Y."/>
            <person name="Suematsu M."/>
            <person name="Moritoki N."/>
            <person name="Shibata S."/>
            <person name="Littman R.D."/>
            <person name="Fischbach A.M."/>
            <person name="Uwamino Y."/>
            <person name="Inoue T."/>
            <person name="Honda A."/>
            <person name="Hattori M."/>
            <person name="Murai T."/>
            <person name="Xavier J.R."/>
            <person name="Hirose N."/>
            <person name="Honda K."/>
        </authorList>
    </citation>
    <scope>NUCLEOTIDE SEQUENCE</scope>
    <source>
        <strain evidence="4">CE91-St3</strain>
    </source>
</reference>
<gene>
    <name evidence="4" type="ORF">CE91St3_20370</name>
    <name evidence="7" type="ORF">DW828_06225</name>
    <name evidence="5" type="ORF">GMD92_08535</name>
    <name evidence="6" type="ORF">GME02_14660</name>
</gene>
<dbReference type="PANTHER" id="PTHR44186:SF1">
    <property type="entry name" value="BARDET-BIEDL SYNDROME 4 PROTEIN"/>
    <property type="match status" value="1"/>
</dbReference>
<dbReference type="Proteomes" id="UP000448908">
    <property type="component" value="Unassembled WGS sequence"/>
</dbReference>